<dbReference type="AlphaFoldDB" id="A0A381F8F3"/>
<evidence type="ECO:0008006" key="6">
    <source>
        <dbReference type="Google" id="ProtNLM"/>
    </source>
</evidence>
<evidence type="ECO:0000313" key="4">
    <source>
        <dbReference type="Proteomes" id="UP000185725"/>
    </source>
</evidence>
<keyword evidence="1" id="KW-0732">Signal</keyword>
<feature type="signal peptide" evidence="1">
    <location>
        <begin position="1"/>
        <end position="26"/>
    </location>
</feature>
<accession>A0A381F8F3</accession>
<dbReference type="Pfam" id="PF16153">
    <property type="entry name" value="DUF4861"/>
    <property type="match status" value="1"/>
</dbReference>
<reference evidence="2 4" key="1">
    <citation type="submission" date="2017-01" db="EMBL/GenBank/DDBJ databases">
        <authorList>
            <person name="Varghese N."/>
            <person name="Submissions S."/>
        </authorList>
    </citation>
    <scope>NUCLEOTIDE SEQUENCE [LARGE SCALE GENOMIC DNA]</scope>
    <source>
        <strain evidence="2 4">ATCC 27950</strain>
    </source>
</reference>
<dbReference type="InterPro" id="IPR032342">
    <property type="entry name" value="DUF4861"/>
</dbReference>
<reference evidence="3 5" key="2">
    <citation type="submission" date="2018-06" db="EMBL/GenBank/DDBJ databases">
        <authorList>
            <consortium name="Pathogen Informatics"/>
            <person name="Doyle S."/>
        </authorList>
    </citation>
    <scope>NUCLEOTIDE SEQUENCE [LARGE SCALE GENOMIC DNA]</scope>
    <source>
        <strain evidence="3 5">NCTC13560</strain>
    </source>
</reference>
<sequence length="336" mass="38300">MSEKLKSNVFKILLAGAILAAGSSFAQKNVIENIRKNPKTPFSYAELSIKDGGKWQGNEYIGGTFKNVNQLQLPSEHTDHSYYIRYEGIGLENNQIAYRLYLDWRNATDIFGKKVNTLVLPEVGQDGFESYHHDATWGQDILKSGRTIGVGSYGRYDEQNDFVETFKTVKSTTAKVFNENDKSFATIDYKGWKTWGKAVDLQSKLTIFNRDRFVKVDLGLDQTLSGLCTGIVAFKDIPMKEAVSKNKKWGYIATYGTQTLAKKEDNLGMVIFYPIESFDKYVKTKSTHTVVFKKTKNVSYYFMGAWSQEPNGIKTEEEFYKNLDKKLEILDNNNQL</sequence>
<gene>
    <name evidence="3" type="ORF">NCTC13560_01535</name>
    <name evidence="2" type="ORF">SAMN05421682_101406</name>
</gene>
<proteinExistence type="predicted"/>
<evidence type="ECO:0000313" key="2">
    <source>
        <dbReference type="EMBL" id="SIP93859.1"/>
    </source>
</evidence>
<keyword evidence="4" id="KW-1185">Reference proteome</keyword>
<dbReference type="OrthoDB" id="846806at2"/>
<dbReference type="EMBL" id="UFVS01000001">
    <property type="protein sequence ID" value="SUX42724.1"/>
    <property type="molecule type" value="Genomic_DNA"/>
</dbReference>
<evidence type="ECO:0000313" key="5">
    <source>
        <dbReference type="Proteomes" id="UP000255231"/>
    </source>
</evidence>
<dbReference type="KEGG" id="cil:EG358_04650"/>
<evidence type="ECO:0000256" key="1">
    <source>
        <dbReference type="SAM" id="SignalP"/>
    </source>
</evidence>
<name>A0A381F8F3_9FLAO</name>
<dbReference type="Proteomes" id="UP000185725">
    <property type="component" value="Unassembled WGS sequence"/>
</dbReference>
<evidence type="ECO:0000313" key="3">
    <source>
        <dbReference type="EMBL" id="SUX42724.1"/>
    </source>
</evidence>
<dbReference type="Proteomes" id="UP000255231">
    <property type="component" value="Unassembled WGS sequence"/>
</dbReference>
<organism evidence="3 5">
    <name type="scientific">Chryseobacterium indoltheticum</name>
    <dbReference type="NCBI Taxonomy" id="254"/>
    <lineage>
        <taxon>Bacteria</taxon>
        <taxon>Pseudomonadati</taxon>
        <taxon>Bacteroidota</taxon>
        <taxon>Flavobacteriia</taxon>
        <taxon>Flavobacteriales</taxon>
        <taxon>Weeksellaceae</taxon>
        <taxon>Chryseobacterium group</taxon>
        <taxon>Chryseobacterium</taxon>
    </lineage>
</organism>
<dbReference type="EMBL" id="FTMF01000001">
    <property type="protein sequence ID" value="SIP93859.1"/>
    <property type="molecule type" value="Genomic_DNA"/>
</dbReference>
<feature type="chain" id="PRO_5017045112" description="DUF4861 domain-containing protein" evidence="1">
    <location>
        <begin position="27"/>
        <end position="336"/>
    </location>
</feature>
<dbReference type="GeneID" id="303672980"/>
<protein>
    <recommendedName>
        <fullName evidence="6">DUF4861 domain-containing protein</fullName>
    </recommendedName>
</protein>
<dbReference type="RefSeq" id="WP_076557876.1">
    <property type="nucleotide sequence ID" value="NZ_CP033929.1"/>
</dbReference>